<dbReference type="PANTHER" id="PTHR31252:SF11">
    <property type="entry name" value="DUF4419 DOMAIN-CONTAINING PROTEIN"/>
    <property type="match status" value="1"/>
</dbReference>
<dbReference type="STRING" id="105231.A0A1Y1HXL2"/>
<organism evidence="1 2">
    <name type="scientific">Klebsormidium nitens</name>
    <name type="common">Green alga</name>
    <name type="synonym">Ulothrix nitens</name>
    <dbReference type="NCBI Taxonomy" id="105231"/>
    <lineage>
        <taxon>Eukaryota</taxon>
        <taxon>Viridiplantae</taxon>
        <taxon>Streptophyta</taxon>
        <taxon>Klebsormidiophyceae</taxon>
        <taxon>Klebsormidiales</taxon>
        <taxon>Klebsormidiaceae</taxon>
        <taxon>Klebsormidium</taxon>
    </lineage>
</organism>
<dbReference type="PANTHER" id="PTHR31252">
    <property type="entry name" value="DUF4419 DOMAIN-CONTAINING PROTEIN"/>
    <property type="match status" value="1"/>
</dbReference>
<dbReference type="OMA" id="TKAYFEY"/>
<reference evidence="1 2" key="1">
    <citation type="journal article" date="2014" name="Nat. Commun.">
        <title>Klebsormidium flaccidum genome reveals primary factors for plant terrestrial adaptation.</title>
        <authorList>
            <person name="Hori K."/>
            <person name="Maruyama F."/>
            <person name="Fujisawa T."/>
            <person name="Togashi T."/>
            <person name="Yamamoto N."/>
            <person name="Seo M."/>
            <person name="Sato S."/>
            <person name="Yamada T."/>
            <person name="Mori H."/>
            <person name="Tajima N."/>
            <person name="Moriyama T."/>
            <person name="Ikeuchi M."/>
            <person name="Watanabe M."/>
            <person name="Wada H."/>
            <person name="Kobayashi K."/>
            <person name="Saito M."/>
            <person name="Masuda T."/>
            <person name="Sasaki-Sekimoto Y."/>
            <person name="Mashiguchi K."/>
            <person name="Awai K."/>
            <person name="Shimojima M."/>
            <person name="Masuda S."/>
            <person name="Iwai M."/>
            <person name="Nobusawa T."/>
            <person name="Narise T."/>
            <person name="Kondo S."/>
            <person name="Saito H."/>
            <person name="Sato R."/>
            <person name="Murakawa M."/>
            <person name="Ihara Y."/>
            <person name="Oshima-Yamada Y."/>
            <person name="Ohtaka K."/>
            <person name="Satoh M."/>
            <person name="Sonobe K."/>
            <person name="Ishii M."/>
            <person name="Ohtani R."/>
            <person name="Kanamori-Sato M."/>
            <person name="Honoki R."/>
            <person name="Miyazaki D."/>
            <person name="Mochizuki H."/>
            <person name="Umetsu J."/>
            <person name="Higashi K."/>
            <person name="Shibata D."/>
            <person name="Kamiya Y."/>
            <person name="Sato N."/>
            <person name="Nakamura Y."/>
            <person name="Tabata S."/>
            <person name="Ida S."/>
            <person name="Kurokawa K."/>
            <person name="Ohta H."/>
        </authorList>
    </citation>
    <scope>NUCLEOTIDE SEQUENCE [LARGE SCALE GENOMIC DNA]</scope>
    <source>
        <strain evidence="1 2">NIES-2285</strain>
    </source>
</reference>
<accession>A0A1Y1HXL2</accession>
<dbReference type="EMBL" id="DF237037">
    <property type="protein sequence ID" value="GAQ81701.1"/>
    <property type="molecule type" value="Genomic_DNA"/>
</dbReference>
<name>A0A1Y1HXL2_KLENI</name>
<evidence type="ECO:0000313" key="1">
    <source>
        <dbReference type="EMBL" id="GAQ81701.1"/>
    </source>
</evidence>
<dbReference type="Proteomes" id="UP000054558">
    <property type="component" value="Unassembled WGS sequence"/>
</dbReference>
<dbReference type="InterPro" id="IPR025533">
    <property type="entry name" value="DUF4419"/>
</dbReference>
<gene>
    <name evidence="1" type="ORF">KFL_000880150</name>
</gene>
<proteinExistence type="predicted"/>
<evidence type="ECO:0000313" key="2">
    <source>
        <dbReference type="Proteomes" id="UP000054558"/>
    </source>
</evidence>
<dbReference type="OrthoDB" id="9978173at2759"/>
<keyword evidence="2" id="KW-1185">Reference proteome</keyword>
<dbReference type="AlphaFoldDB" id="A0A1Y1HXL2"/>
<protein>
    <submittedName>
        <fullName evidence="1">Uncharacterized protein</fullName>
    </submittedName>
</protein>
<dbReference type="Pfam" id="PF14388">
    <property type="entry name" value="DUF4419"/>
    <property type="match status" value="1"/>
</dbReference>
<sequence length="376" mass="42076">MAQQASSTQILAPHITARTLKTFTEDRYPRPGSDTEREVFVHSLRKHMTLGGTENKHYEDSEVFAVSDAVVVKNWGELESGLFGAVRMAYSEHYCLHLRPDDIWLAIAQGVSAHLQYNDNAEKYRHVFVDHEGKETISVCVNGLETADGTYLDWPKCIQLIINELEVRVKGDTGKLLVNDFSTTDLISKTASQIVLMDAMKHYFVYEMCFECGIPSVSLHGTLADWERLVTKARALRALNIGLNKWLDRLEPVLEKLVDTYRGKVDQDWWSRVIHEKESYGSGPTPHGISGWVCAFFPYERNGDELRPCTSLVSDKIPKGLVECPFIINDNGAETDNLLVAGSCGVTVTEDGRGVMPCIGWLVKRVPNTDKGNGNP</sequence>